<feature type="compositionally biased region" description="Acidic residues" evidence="3">
    <location>
        <begin position="382"/>
        <end position="400"/>
    </location>
</feature>
<dbReference type="Pfam" id="PF09745">
    <property type="entry name" value="NSRP1_N"/>
    <property type="match status" value="1"/>
</dbReference>
<comment type="caution">
    <text evidence="5">The sequence shown here is derived from an EMBL/GenBank/DDBJ whole genome shotgun (WGS) entry which is preliminary data.</text>
</comment>
<dbReference type="PANTHER" id="PTHR31938">
    <property type="entry name" value="NUCLEAR SPECKLE SPLICING REGULATORY PROTEIN 1"/>
    <property type="match status" value="1"/>
</dbReference>
<feature type="region of interest" description="Disordered" evidence="3">
    <location>
        <begin position="30"/>
        <end position="56"/>
    </location>
</feature>
<feature type="compositionally biased region" description="Basic and acidic residues" evidence="3">
    <location>
        <begin position="329"/>
        <end position="343"/>
    </location>
</feature>
<dbReference type="EMBL" id="JBJQND010000013">
    <property type="protein sequence ID" value="KAL3858071.1"/>
    <property type="molecule type" value="Genomic_DNA"/>
</dbReference>
<keyword evidence="6" id="KW-1185">Reference proteome</keyword>
<dbReference type="InterPro" id="IPR018612">
    <property type="entry name" value="NSRP1_N"/>
</dbReference>
<feature type="domain" description="Nuclear speckle splicing regulatory protein 1 N-terminal" evidence="4">
    <location>
        <begin position="61"/>
        <end position="180"/>
    </location>
</feature>
<feature type="compositionally biased region" description="Basic and acidic residues" evidence="3">
    <location>
        <begin position="356"/>
        <end position="381"/>
    </location>
</feature>
<organism evidence="5 6">
    <name type="scientific">Sinanodonta woodiana</name>
    <name type="common">Chinese pond mussel</name>
    <name type="synonym">Anodonta woodiana</name>
    <dbReference type="NCBI Taxonomy" id="1069815"/>
    <lineage>
        <taxon>Eukaryota</taxon>
        <taxon>Metazoa</taxon>
        <taxon>Spiralia</taxon>
        <taxon>Lophotrochozoa</taxon>
        <taxon>Mollusca</taxon>
        <taxon>Bivalvia</taxon>
        <taxon>Autobranchia</taxon>
        <taxon>Heteroconchia</taxon>
        <taxon>Palaeoheterodonta</taxon>
        <taxon>Unionida</taxon>
        <taxon>Unionoidea</taxon>
        <taxon>Unionidae</taxon>
        <taxon>Unioninae</taxon>
        <taxon>Sinanodonta</taxon>
    </lineage>
</organism>
<dbReference type="EMBL" id="JBJQND010000013">
    <property type="protein sequence ID" value="KAL3858070.1"/>
    <property type="molecule type" value="Genomic_DNA"/>
</dbReference>
<evidence type="ECO:0000259" key="4">
    <source>
        <dbReference type="Pfam" id="PF09745"/>
    </source>
</evidence>
<evidence type="ECO:0000313" key="5">
    <source>
        <dbReference type="EMBL" id="KAL3858071.1"/>
    </source>
</evidence>
<gene>
    <name evidence="5" type="ORF">ACJMK2_012685</name>
</gene>
<feature type="compositionally biased region" description="Basic residues" evidence="3">
    <location>
        <begin position="296"/>
        <end position="310"/>
    </location>
</feature>
<evidence type="ECO:0000256" key="1">
    <source>
        <dbReference type="ARBA" id="ARBA00010126"/>
    </source>
</evidence>
<proteinExistence type="inferred from homology"/>
<feature type="region of interest" description="Disordered" evidence="3">
    <location>
        <begin position="194"/>
        <end position="418"/>
    </location>
</feature>
<name>A0ABD3VA81_SINWO</name>
<evidence type="ECO:0000256" key="2">
    <source>
        <dbReference type="ARBA" id="ARBA00023054"/>
    </source>
</evidence>
<feature type="compositionally biased region" description="Basic and acidic residues" evidence="3">
    <location>
        <begin position="230"/>
        <end position="295"/>
    </location>
</feature>
<evidence type="ECO:0000256" key="3">
    <source>
        <dbReference type="SAM" id="MobiDB-lite"/>
    </source>
</evidence>
<dbReference type="Proteomes" id="UP001634394">
    <property type="component" value="Unassembled WGS sequence"/>
</dbReference>
<protein>
    <recommendedName>
        <fullName evidence="4">Nuclear speckle splicing regulatory protein 1 N-terminal domain-containing protein</fullName>
    </recommendedName>
</protein>
<comment type="similarity">
    <text evidence="1">Belongs to the NSRP1 family.</text>
</comment>
<evidence type="ECO:0000313" key="6">
    <source>
        <dbReference type="Proteomes" id="UP001634394"/>
    </source>
</evidence>
<dbReference type="AlphaFoldDB" id="A0ABD3VA81"/>
<accession>A0ABD3VA81</accession>
<feature type="region of interest" description="Disordered" evidence="3">
    <location>
        <begin position="85"/>
        <end position="143"/>
    </location>
</feature>
<feature type="compositionally biased region" description="Basic and acidic residues" evidence="3">
    <location>
        <begin position="208"/>
        <end position="220"/>
    </location>
</feature>
<sequence length="440" mass="51745">MVDTSKSKQYGLFIPRKLQQKKLVQTTNVFGNESDEDTGQSGVNATLEKEGLKSKVKRQTQLEIDKALGDDPTVYDYDGVYDKIQEEKAKNDNRVSTSKSENKPRYIEGLLKASEKHKREEERRQEKKVQKEREKEGEEFQDKDVFVTTAYKKKMQEIQELEEQERREAEMEAMLDVTKQKDLSGFYRYILNETVGEKNTQKDMVPVKQEELSPPPEDKIKQHKSSGSGSEEKTNKSRSKSQERQADDRHTNVTVDKQKERHTGDKKERHSNNRKERMQSRSRSQERQERSGSRERYRKSRSRERHRSRSRDRLTNSGSKKTVKKSKQYSKERERSRSKEQSRNKSSSPLPLKTNDSSKKHQNKEVLEARDRKHVRSKDAEEKDAEEKDAEEKDAEEEEQPQSKYARHTTHGEIKDARARYLARKIAREKTKPVVEEEDH</sequence>
<feature type="compositionally biased region" description="Basic and acidic residues" evidence="3">
    <location>
        <begin position="113"/>
        <end position="143"/>
    </location>
</feature>
<dbReference type="PANTHER" id="PTHR31938:SF4">
    <property type="entry name" value="NUCLEAR SPECKLE SPLICING REGULATORY PROTEIN 1"/>
    <property type="match status" value="1"/>
</dbReference>
<dbReference type="InterPro" id="IPR042816">
    <property type="entry name" value="Nsrp1"/>
</dbReference>
<keyword evidence="2" id="KW-0175">Coiled coil</keyword>
<reference evidence="5 6" key="1">
    <citation type="submission" date="2024-11" db="EMBL/GenBank/DDBJ databases">
        <title>Chromosome-level genome assembly of the freshwater bivalve Anodonta woodiana.</title>
        <authorList>
            <person name="Chen X."/>
        </authorList>
    </citation>
    <scope>NUCLEOTIDE SEQUENCE [LARGE SCALE GENOMIC DNA]</scope>
    <source>
        <strain evidence="5">MN2024</strain>
        <tissue evidence="5">Gills</tissue>
    </source>
</reference>